<dbReference type="Pfam" id="PF04950">
    <property type="entry name" value="RIBIOP_C"/>
    <property type="match status" value="1"/>
</dbReference>
<evidence type="ECO:0000259" key="13">
    <source>
        <dbReference type="PROSITE" id="PS51714"/>
    </source>
</evidence>
<dbReference type="InterPro" id="IPR007034">
    <property type="entry name" value="BMS1_TSR1_C"/>
</dbReference>
<dbReference type="GO" id="GO:0030686">
    <property type="term" value="C:90S preribosome"/>
    <property type="evidence" value="ECO:0007669"/>
    <property type="project" value="TreeGrafter"/>
</dbReference>
<evidence type="ECO:0000313" key="14">
    <source>
        <dbReference type="EMBL" id="CAI5713520.1"/>
    </source>
</evidence>
<evidence type="ECO:0000256" key="5">
    <source>
        <dbReference type="ARBA" id="ARBA00022801"/>
    </source>
</evidence>
<dbReference type="SUPFAM" id="SSF52540">
    <property type="entry name" value="P-loop containing nucleoside triphosphate hydrolases"/>
    <property type="match status" value="1"/>
</dbReference>
<feature type="region of interest" description="Disordered" evidence="12">
    <location>
        <begin position="1160"/>
        <end position="1215"/>
    </location>
</feature>
<feature type="compositionally biased region" description="Basic residues" evidence="12">
    <location>
        <begin position="8"/>
        <end position="24"/>
    </location>
</feature>
<dbReference type="InterPro" id="IPR030387">
    <property type="entry name" value="G_Bms1/Tsr1_dom"/>
</dbReference>
<feature type="compositionally biased region" description="Basic and acidic residues" evidence="12">
    <location>
        <begin position="1160"/>
        <end position="1191"/>
    </location>
</feature>
<gene>
    <name evidence="14" type="ORF">HBR001_LOCUS1062</name>
</gene>
<sequence length="1215" mass="137003">MDTLGAAKGHRKPKAGAKVNKQKRKAFEKQKKAQPSLAEQRKNPKAFGVAKAGRARKTIQRNLDRAHRKEYVPQQDRGEELPPPISVVVMGPPGSGKSTVIRSLVKRYTRHNLVDVKGPVTVVSGKDRRITFFECPNDLNAMIDLAKIADLVLLLVDASFGFEMETFEFLNILQVSGFPKVMGILTHLDGFKKNKSLRKTKKRLKARFWTEIYQGAKLFYFSGIAAAKYPKGEINNLSLYISRMKFRPLTWRNSHPYMLADRFEDVTPPDDIQRNPLTDRRVTLYGYLRGTHLKPGMKMHIAGAGDFYMDSVTAMPDPCTMPSSKKSADGTVKKKHLTQKDTLLYAPMSDVGSIMFDKDAMYINLSQLNYTNPDTGDVVADERDVDDVDGTTKNGIRIGLGGEGVEMVQTMQKMNVGLDERLRGASLSLFKGTAAIRADEVDSEEDEEERSSDDGDDDSEDSEDGDDDNEDGQPTVGNPKEVLARDSSGRMRRRAVFDESEESSNVVKGGVVSDSDDDSDDEDVEEEEEEEEEEGEQVVTEEQSKLRWKEDMVSRAAANFFEREQADVNLMELVYGERQKLHITERELENEGEAKTSKHATEGDSDDDDNNFFRLKRKSDALGLSSSSSERYNAINAMDCSRLHSDSSGDARDWTNADILESIRDRFVTGSWKRVSKKSSSDDDEEDVDDVDADPLNDDDMDGSFEDLESGTVHTGAGSERNDGSDSNIGGEGDVNEEETDESIRERLRAQKAAKQTIVDNDDYVEVGGRTINKNDEDEEVTEVMVEAKRLREEQAKRNAEEFGEEGEDMRLQLEGFRNGLYVRIEFSGVPAEFARHYDPTNPIVVGGLPNMEDVLGLVRMRFKKHRWHRKILKTNDPLVFSIGWRRFQSLPLYSIEDTNERHRYLKYTPEHMHCHATIFGPMCPPNTGVLAFQTLANNVDGFRVSGTGVVLELDHKFDVVKKLKLIGTPSKIHKNTAFIKGMFNTDLEVAKFEGASVRTVSGVRGRIKKALRGEKGDFRATFEDKILKSDLVFCRTWVPVEPKQLYNPVTSLLTNVRGSSKSTLGLMKTTYELRKEQKLAVPVNPDSLYKPIVRTGRKFAALRVPKKLQADLPFASKPKEDKKKGAKKGYLASRAVVLEPEEKKKYGFLLRVNTVRRDREATRKERQSQRNAEGLKRKQREEMQFESVHKAEKKAKYRAEGKDAAYRAKKTAAH</sequence>
<feature type="compositionally biased region" description="Basic and acidic residues" evidence="12">
    <location>
        <begin position="1198"/>
        <end position="1207"/>
    </location>
</feature>
<dbReference type="CDD" id="cd01882">
    <property type="entry name" value="BMS1"/>
    <property type="match status" value="1"/>
</dbReference>
<dbReference type="GO" id="GO:0034511">
    <property type="term" value="F:U3 snoRNA binding"/>
    <property type="evidence" value="ECO:0007669"/>
    <property type="project" value="TreeGrafter"/>
</dbReference>
<comment type="subcellular location">
    <subcellularLocation>
        <location evidence="1">Nucleus</location>
        <location evidence="1">Nucleolus</location>
    </subcellularLocation>
</comment>
<evidence type="ECO:0000256" key="8">
    <source>
        <dbReference type="ARBA" id="ARBA00023242"/>
    </source>
</evidence>
<feature type="compositionally biased region" description="Basic and acidic residues" evidence="12">
    <location>
        <begin position="583"/>
        <end position="602"/>
    </location>
</feature>
<dbReference type="EMBL" id="CANTFL010000090">
    <property type="protein sequence ID" value="CAI5713520.1"/>
    <property type="molecule type" value="Genomic_DNA"/>
</dbReference>
<dbReference type="Proteomes" id="UP001162031">
    <property type="component" value="Unassembled WGS sequence"/>
</dbReference>
<keyword evidence="7" id="KW-0342">GTP-binding</keyword>
<accession>A0AAV0T5J1</accession>
<dbReference type="GO" id="GO:0032040">
    <property type="term" value="C:small-subunit processome"/>
    <property type="evidence" value="ECO:0007669"/>
    <property type="project" value="UniProtKB-ARBA"/>
</dbReference>
<keyword evidence="5" id="KW-0378">Hydrolase</keyword>
<dbReference type="GO" id="GO:0003924">
    <property type="term" value="F:GTPase activity"/>
    <property type="evidence" value="ECO:0007669"/>
    <property type="project" value="TreeGrafter"/>
</dbReference>
<comment type="similarity">
    <text evidence="10">Belongs to the TRAFAC class translation factor GTPase superfamily. Bms1-like GTPase family. BMS1 subfamily.</text>
</comment>
<feature type="region of interest" description="Disordered" evidence="12">
    <location>
        <begin position="436"/>
        <end position="549"/>
    </location>
</feature>
<dbReference type="AlphaFoldDB" id="A0AAV0T5J1"/>
<evidence type="ECO:0000256" key="4">
    <source>
        <dbReference type="ARBA" id="ARBA00022741"/>
    </source>
</evidence>
<feature type="compositionally biased region" description="Acidic residues" evidence="12">
    <location>
        <begin position="682"/>
        <end position="709"/>
    </location>
</feature>
<dbReference type="GO" id="GO:0005524">
    <property type="term" value="F:ATP binding"/>
    <property type="evidence" value="ECO:0007669"/>
    <property type="project" value="UniProtKB-KW"/>
</dbReference>
<evidence type="ECO:0000256" key="11">
    <source>
        <dbReference type="SAM" id="Coils"/>
    </source>
</evidence>
<feature type="region of interest" description="Disordered" evidence="12">
    <location>
        <begin position="674"/>
        <end position="744"/>
    </location>
</feature>
<feature type="region of interest" description="Disordered" evidence="12">
    <location>
        <begin position="583"/>
        <end position="612"/>
    </location>
</feature>
<dbReference type="GO" id="GO:0005654">
    <property type="term" value="C:nucleoplasm"/>
    <property type="evidence" value="ECO:0007669"/>
    <property type="project" value="UniProtKB-ARBA"/>
</dbReference>
<evidence type="ECO:0000256" key="2">
    <source>
        <dbReference type="ARBA" id="ARBA00022517"/>
    </source>
</evidence>
<dbReference type="Pfam" id="PF08142">
    <property type="entry name" value="AARP2CN"/>
    <property type="match status" value="1"/>
</dbReference>
<dbReference type="GO" id="GO:0005525">
    <property type="term" value="F:GTP binding"/>
    <property type="evidence" value="ECO:0007669"/>
    <property type="project" value="UniProtKB-KW"/>
</dbReference>
<keyword evidence="2" id="KW-0690">Ribosome biogenesis</keyword>
<feature type="coiled-coil region" evidence="11">
    <location>
        <begin position="774"/>
        <end position="806"/>
    </location>
</feature>
<keyword evidence="4" id="KW-0547">Nucleotide-binding</keyword>
<keyword evidence="6" id="KW-0067">ATP-binding</keyword>
<evidence type="ECO:0000256" key="1">
    <source>
        <dbReference type="ARBA" id="ARBA00004604"/>
    </source>
</evidence>
<reference evidence="14" key="1">
    <citation type="submission" date="2022-12" db="EMBL/GenBank/DDBJ databases">
        <authorList>
            <person name="Webb A."/>
        </authorList>
    </citation>
    <scope>NUCLEOTIDE SEQUENCE</scope>
    <source>
        <strain evidence="14">Hp1</strain>
    </source>
</reference>
<evidence type="ECO:0000256" key="12">
    <source>
        <dbReference type="SAM" id="MobiDB-lite"/>
    </source>
</evidence>
<keyword evidence="3" id="KW-0597">Phosphoprotein</keyword>
<organism evidence="14 15">
    <name type="scientific">Hyaloperonospora brassicae</name>
    <name type="common">Brassica downy mildew</name>
    <name type="synonym">Peronospora brassicae</name>
    <dbReference type="NCBI Taxonomy" id="162125"/>
    <lineage>
        <taxon>Eukaryota</taxon>
        <taxon>Sar</taxon>
        <taxon>Stramenopiles</taxon>
        <taxon>Oomycota</taxon>
        <taxon>Peronosporomycetes</taxon>
        <taxon>Peronosporales</taxon>
        <taxon>Peronosporaceae</taxon>
        <taxon>Hyaloperonospora</taxon>
    </lineage>
</organism>
<dbReference type="PANTHER" id="PTHR12858:SF2">
    <property type="entry name" value="RIBOSOME BIOGENESIS PROTEIN BMS1 HOMOLOG"/>
    <property type="match status" value="1"/>
</dbReference>
<dbReference type="PROSITE" id="PS51714">
    <property type="entry name" value="G_BMS1"/>
    <property type="match status" value="1"/>
</dbReference>
<evidence type="ECO:0000256" key="9">
    <source>
        <dbReference type="ARBA" id="ARBA00049117"/>
    </source>
</evidence>
<feature type="compositionally biased region" description="Acidic residues" evidence="12">
    <location>
        <begin position="514"/>
        <end position="536"/>
    </location>
</feature>
<dbReference type="FunFam" id="3.40.50.300:FF:000105">
    <property type="entry name" value="BMS1 ribosome biogenesis factor"/>
    <property type="match status" value="1"/>
</dbReference>
<evidence type="ECO:0000313" key="15">
    <source>
        <dbReference type="Proteomes" id="UP001162031"/>
    </source>
</evidence>
<dbReference type="PANTHER" id="PTHR12858">
    <property type="entry name" value="RIBOSOME BIOGENESIS PROTEIN"/>
    <property type="match status" value="1"/>
</dbReference>
<dbReference type="InterPro" id="IPR027417">
    <property type="entry name" value="P-loop_NTPase"/>
</dbReference>
<keyword evidence="11" id="KW-0175">Coiled coil</keyword>
<proteinExistence type="inferred from homology"/>
<comment type="caution">
    <text evidence="14">The sequence shown here is derived from an EMBL/GenBank/DDBJ whole genome shotgun (WGS) entry which is preliminary data.</text>
</comment>
<feature type="domain" description="Bms1-type G" evidence="13">
    <location>
        <begin position="82"/>
        <end position="247"/>
    </location>
</feature>
<dbReference type="InterPro" id="IPR012948">
    <property type="entry name" value="AARP2CN"/>
</dbReference>
<feature type="compositionally biased region" description="Acidic residues" evidence="12">
    <location>
        <begin position="441"/>
        <end position="471"/>
    </location>
</feature>
<protein>
    <recommendedName>
        <fullName evidence="13">Bms1-type G domain-containing protein</fullName>
    </recommendedName>
</protein>
<dbReference type="InterPro" id="IPR037875">
    <property type="entry name" value="Bms1_N"/>
</dbReference>
<feature type="region of interest" description="Disordered" evidence="12">
    <location>
        <begin position="1"/>
        <end position="62"/>
    </location>
</feature>
<evidence type="ECO:0000256" key="3">
    <source>
        <dbReference type="ARBA" id="ARBA00022553"/>
    </source>
</evidence>
<evidence type="ECO:0000256" key="7">
    <source>
        <dbReference type="ARBA" id="ARBA00023134"/>
    </source>
</evidence>
<dbReference type="InterPro" id="IPR039761">
    <property type="entry name" value="Bms1/Tsr1"/>
</dbReference>
<keyword evidence="8" id="KW-0539">Nucleus</keyword>
<dbReference type="Gene3D" id="3.40.50.300">
    <property type="entry name" value="P-loop containing nucleotide triphosphate hydrolases"/>
    <property type="match status" value="1"/>
</dbReference>
<evidence type="ECO:0000256" key="6">
    <source>
        <dbReference type="ARBA" id="ARBA00022840"/>
    </source>
</evidence>
<name>A0AAV0T5J1_HYABA</name>
<feature type="compositionally biased region" description="Low complexity" evidence="12">
    <location>
        <begin position="503"/>
        <end position="513"/>
    </location>
</feature>
<dbReference type="GO" id="GO:0000479">
    <property type="term" value="P:endonucleolytic cleavage of tricistronic rRNA transcript (SSU-rRNA, 5.8S rRNA, LSU-rRNA)"/>
    <property type="evidence" value="ECO:0007669"/>
    <property type="project" value="TreeGrafter"/>
</dbReference>
<dbReference type="SMART" id="SM00785">
    <property type="entry name" value="AARP2CN"/>
    <property type="match status" value="1"/>
</dbReference>
<keyword evidence="15" id="KW-1185">Reference proteome</keyword>
<comment type="catalytic activity">
    <reaction evidence="9">
        <text>GTP + H2O = GDP + phosphate + H(+)</text>
        <dbReference type="Rhea" id="RHEA:19669"/>
        <dbReference type="ChEBI" id="CHEBI:15377"/>
        <dbReference type="ChEBI" id="CHEBI:15378"/>
        <dbReference type="ChEBI" id="CHEBI:37565"/>
        <dbReference type="ChEBI" id="CHEBI:43474"/>
        <dbReference type="ChEBI" id="CHEBI:58189"/>
    </reaction>
    <physiologicalReaction direction="left-to-right" evidence="9">
        <dbReference type="Rhea" id="RHEA:19670"/>
    </physiologicalReaction>
</comment>
<dbReference type="GO" id="GO:0000462">
    <property type="term" value="P:maturation of SSU-rRNA from tricistronic rRNA transcript (SSU-rRNA, 5.8S rRNA, LSU-rRNA)"/>
    <property type="evidence" value="ECO:0007669"/>
    <property type="project" value="TreeGrafter"/>
</dbReference>
<dbReference type="SMART" id="SM01362">
    <property type="entry name" value="DUF663"/>
    <property type="match status" value="1"/>
</dbReference>
<evidence type="ECO:0000256" key="10">
    <source>
        <dbReference type="ARBA" id="ARBA00061391"/>
    </source>
</evidence>